<comment type="caution">
    <text evidence="1">The sequence shown here is derived from an EMBL/GenBank/DDBJ whole genome shotgun (WGS) entry which is preliminary data.</text>
</comment>
<protein>
    <submittedName>
        <fullName evidence="1">Uncharacterized protein</fullName>
    </submittedName>
</protein>
<reference evidence="2" key="1">
    <citation type="journal article" date="2022" name="Mol. Ecol. Resour.">
        <title>The genomes of chicory, endive, great burdock and yacon provide insights into Asteraceae palaeo-polyploidization history and plant inulin production.</title>
        <authorList>
            <person name="Fan W."/>
            <person name="Wang S."/>
            <person name="Wang H."/>
            <person name="Wang A."/>
            <person name="Jiang F."/>
            <person name="Liu H."/>
            <person name="Zhao H."/>
            <person name="Xu D."/>
            <person name="Zhang Y."/>
        </authorList>
    </citation>
    <scope>NUCLEOTIDE SEQUENCE [LARGE SCALE GENOMIC DNA]</scope>
    <source>
        <strain evidence="2">cv. Punajuju</strain>
    </source>
</reference>
<accession>A0ACB8YUK1</accession>
<evidence type="ECO:0000313" key="2">
    <source>
        <dbReference type="Proteomes" id="UP001055811"/>
    </source>
</evidence>
<reference evidence="1 2" key="2">
    <citation type="journal article" date="2022" name="Mol. Ecol. Resour.">
        <title>The genomes of chicory, endive, great burdock and yacon provide insights into Asteraceae paleo-polyploidization history and plant inulin production.</title>
        <authorList>
            <person name="Fan W."/>
            <person name="Wang S."/>
            <person name="Wang H."/>
            <person name="Wang A."/>
            <person name="Jiang F."/>
            <person name="Liu H."/>
            <person name="Zhao H."/>
            <person name="Xu D."/>
            <person name="Zhang Y."/>
        </authorList>
    </citation>
    <scope>NUCLEOTIDE SEQUENCE [LARGE SCALE GENOMIC DNA]</scope>
    <source>
        <strain evidence="2">cv. Punajuju</strain>
        <tissue evidence="1">Leaves</tissue>
    </source>
</reference>
<organism evidence="1 2">
    <name type="scientific">Cichorium intybus</name>
    <name type="common">Chicory</name>
    <dbReference type="NCBI Taxonomy" id="13427"/>
    <lineage>
        <taxon>Eukaryota</taxon>
        <taxon>Viridiplantae</taxon>
        <taxon>Streptophyta</taxon>
        <taxon>Embryophyta</taxon>
        <taxon>Tracheophyta</taxon>
        <taxon>Spermatophyta</taxon>
        <taxon>Magnoliopsida</taxon>
        <taxon>eudicotyledons</taxon>
        <taxon>Gunneridae</taxon>
        <taxon>Pentapetalae</taxon>
        <taxon>asterids</taxon>
        <taxon>campanulids</taxon>
        <taxon>Asterales</taxon>
        <taxon>Asteraceae</taxon>
        <taxon>Cichorioideae</taxon>
        <taxon>Cichorieae</taxon>
        <taxon>Cichoriinae</taxon>
        <taxon>Cichorium</taxon>
    </lineage>
</organism>
<dbReference type="Proteomes" id="UP001055811">
    <property type="component" value="Linkage Group LG09"/>
</dbReference>
<evidence type="ECO:0000313" key="1">
    <source>
        <dbReference type="EMBL" id="KAI3689422.1"/>
    </source>
</evidence>
<dbReference type="EMBL" id="CM042017">
    <property type="protein sequence ID" value="KAI3689422.1"/>
    <property type="molecule type" value="Genomic_DNA"/>
</dbReference>
<sequence length="320" mass="35443">MGGLLSKSIFKMVIACLYLFVKLGLEGGIPTVTRFKSYDNDGWRGNFRSVVVKPSDDLIQLGVGICKTEGFLDVEFIYVGGMWVMCECSDCTCYNFCHNEVVQGWFNELIKMSQNFGKEVVGWFSSFNDKKDENSQKAASIDRRFEMDSNALDNTSCIGEITFSVKILEGWGPEPRAAIVVLGEPVSSTDKVDIAIGGEGDYGETVSLDQSFHSLESDQVLQTKRGSGDVDRMDGCSLGDTPPLGLYDVRFSRKCLDQSVHSLDSDQVLQAKKGKDDVDRREGCFLGDVLSHLPSFPELGLYDDRFSRKRKGSVGVQSFI</sequence>
<gene>
    <name evidence="1" type="ORF">L2E82_47379</name>
</gene>
<name>A0ACB8YUK1_CICIN</name>
<proteinExistence type="predicted"/>
<keyword evidence="2" id="KW-1185">Reference proteome</keyword>